<dbReference type="Proteomes" id="UP000011083">
    <property type="component" value="Unassembled WGS sequence"/>
</dbReference>
<organism evidence="1 2">
    <name type="scientific">Acanthamoeba castellanii (strain ATCC 30010 / Neff)</name>
    <dbReference type="NCBI Taxonomy" id="1257118"/>
    <lineage>
        <taxon>Eukaryota</taxon>
        <taxon>Amoebozoa</taxon>
        <taxon>Discosea</taxon>
        <taxon>Longamoebia</taxon>
        <taxon>Centramoebida</taxon>
        <taxon>Acanthamoebidae</taxon>
        <taxon>Acanthamoeba</taxon>
    </lineage>
</organism>
<evidence type="ECO:0008006" key="3">
    <source>
        <dbReference type="Google" id="ProtNLM"/>
    </source>
</evidence>
<dbReference type="AlphaFoldDB" id="L8HJ38"/>
<evidence type="ECO:0000313" key="2">
    <source>
        <dbReference type="Proteomes" id="UP000011083"/>
    </source>
</evidence>
<dbReference type="KEGG" id="acan:ACA1_289850"/>
<dbReference type="InterPro" id="IPR038282">
    <property type="entry name" value="DUF2267_sf"/>
</dbReference>
<dbReference type="Pfam" id="PF10025">
    <property type="entry name" value="DUF2267"/>
    <property type="match status" value="1"/>
</dbReference>
<dbReference type="Gene3D" id="1.10.490.110">
    <property type="entry name" value="Uncharacterized conserved protein DUF2267"/>
    <property type="match status" value="1"/>
</dbReference>
<evidence type="ECO:0000313" key="1">
    <source>
        <dbReference type="EMBL" id="ELR25232.1"/>
    </source>
</evidence>
<reference evidence="1 2" key="1">
    <citation type="journal article" date="2013" name="Genome Biol.">
        <title>Genome of Acanthamoeba castellanii highlights extensive lateral gene transfer and early evolution of tyrosine kinase signaling.</title>
        <authorList>
            <person name="Clarke M."/>
            <person name="Lohan A.J."/>
            <person name="Liu B."/>
            <person name="Lagkouvardos I."/>
            <person name="Roy S."/>
            <person name="Zafar N."/>
            <person name="Bertelli C."/>
            <person name="Schilde C."/>
            <person name="Kianianmomeni A."/>
            <person name="Burglin T.R."/>
            <person name="Frech C."/>
            <person name="Turcotte B."/>
            <person name="Kopec K.O."/>
            <person name="Synnott J.M."/>
            <person name="Choo C."/>
            <person name="Paponov I."/>
            <person name="Finkler A."/>
            <person name="Soon Heng Tan C."/>
            <person name="Hutchins A.P."/>
            <person name="Weinmeier T."/>
            <person name="Rattei T."/>
            <person name="Chu J.S."/>
            <person name="Gimenez G."/>
            <person name="Irimia M."/>
            <person name="Rigden D.J."/>
            <person name="Fitzpatrick D.A."/>
            <person name="Lorenzo-Morales J."/>
            <person name="Bateman A."/>
            <person name="Chiu C.H."/>
            <person name="Tang P."/>
            <person name="Hegemann P."/>
            <person name="Fromm H."/>
            <person name="Raoult D."/>
            <person name="Greub G."/>
            <person name="Miranda-Saavedra D."/>
            <person name="Chen N."/>
            <person name="Nash P."/>
            <person name="Ginger M.L."/>
            <person name="Horn M."/>
            <person name="Schaap P."/>
            <person name="Caler L."/>
            <person name="Loftus B."/>
        </authorList>
    </citation>
    <scope>NUCLEOTIDE SEQUENCE [LARGE SCALE GENOMIC DNA]</scope>
    <source>
        <strain evidence="1 2">Neff</strain>
    </source>
</reference>
<dbReference type="VEuPathDB" id="AmoebaDB:ACA1_289850"/>
<protein>
    <recommendedName>
        <fullName evidence="3">DUF2267 domain-containing protein</fullName>
    </recommendedName>
</protein>
<dbReference type="RefSeq" id="XP_004367987.1">
    <property type="nucleotide sequence ID" value="XM_004367930.1"/>
</dbReference>
<name>L8HJ38_ACACF</name>
<dbReference type="GeneID" id="14926277"/>
<keyword evidence="2" id="KW-1185">Reference proteome</keyword>
<sequence length="174" mass="19625">MATTQGQTTLGKEVAVHDIFQKTLDKTGHWLKDIKNECNLADIHQAYTLLRAVLFTIRDRAPMMDTIHFAAQLPMLVRGFFFEGWVPYDTPDKDIKTKQNFFDTVTLHVGNRPGPLTEDIERKTMGVLKVINKYVTSAEMKKLENVMPHNIKELFSPQAQAPTLGNADSPHGSS</sequence>
<gene>
    <name evidence="1" type="ORF">ACA1_289850</name>
</gene>
<dbReference type="InterPro" id="IPR018727">
    <property type="entry name" value="DUF2267"/>
</dbReference>
<accession>L8HJ38</accession>
<proteinExistence type="predicted"/>
<dbReference type="EMBL" id="KB007805">
    <property type="protein sequence ID" value="ELR25232.1"/>
    <property type="molecule type" value="Genomic_DNA"/>
</dbReference>